<evidence type="ECO:0000313" key="1">
    <source>
        <dbReference type="EMBL" id="MFB8772127.1"/>
    </source>
</evidence>
<name>A0ABV5E5L0_9ACTN</name>
<proteinExistence type="predicted"/>
<accession>A0ABV5E5L0</accession>
<keyword evidence="2" id="KW-1185">Reference proteome</keyword>
<dbReference type="RefSeq" id="WP_376731108.1">
    <property type="nucleotide sequence ID" value="NZ_JAYMRP010000003.1"/>
</dbReference>
<comment type="caution">
    <text evidence="1">The sequence shown here is derived from an EMBL/GenBank/DDBJ whole genome shotgun (WGS) entry which is preliminary data.</text>
</comment>
<evidence type="ECO:0000313" key="2">
    <source>
        <dbReference type="Proteomes" id="UP001585080"/>
    </source>
</evidence>
<dbReference type="EMBL" id="JAYMRP010000003">
    <property type="protein sequence ID" value="MFB8772127.1"/>
    <property type="molecule type" value="Genomic_DNA"/>
</dbReference>
<reference evidence="1 2" key="1">
    <citation type="submission" date="2024-01" db="EMBL/GenBank/DDBJ databases">
        <title>Genome mining of biosynthetic gene clusters to explore secondary metabolites of Streptomyces sp.</title>
        <authorList>
            <person name="Baig A."/>
            <person name="Ajitkumar Shintre N."/>
            <person name="Kumar H."/>
            <person name="Anbarasu A."/>
            <person name="Ramaiah S."/>
        </authorList>
    </citation>
    <scope>NUCLEOTIDE SEQUENCE [LARGE SCALE GENOMIC DNA]</scope>
    <source>
        <strain evidence="1 2">A57</strain>
    </source>
</reference>
<protein>
    <submittedName>
        <fullName evidence="1">Uncharacterized protein</fullName>
    </submittedName>
</protein>
<gene>
    <name evidence="1" type="ORF">VSS16_05180</name>
</gene>
<sequence>MADQLPPFSGDNPTCPKCSKTGAFTQYRAAGEYSGNEDQRFAPSPKGERLERTCQRCDFLWDEALNPPADQTTDK</sequence>
<organism evidence="1 2">
    <name type="scientific">Streptomyces broussonetiae</name>
    <dbReference type="NCBI Taxonomy" id="2686304"/>
    <lineage>
        <taxon>Bacteria</taxon>
        <taxon>Bacillati</taxon>
        <taxon>Actinomycetota</taxon>
        <taxon>Actinomycetes</taxon>
        <taxon>Kitasatosporales</taxon>
        <taxon>Streptomycetaceae</taxon>
        <taxon>Streptomyces</taxon>
    </lineage>
</organism>
<dbReference type="Proteomes" id="UP001585080">
    <property type="component" value="Unassembled WGS sequence"/>
</dbReference>